<feature type="transmembrane region" description="Helical" evidence="2">
    <location>
        <begin position="147"/>
        <end position="174"/>
    </location>
</feature>
<feature type="compositionally biased region" description="Basic and acidic residues" evidence="1">
    <location>
        <begin position="382"/>
        <end position="394"/>
    </location>
</feature>
<keyword evidence="2" id="KW-0472">Membrane</keyword>
<accession>A0AAW0X009</accession>
<feature type="region of interest" description="Disordered" evidence="1">
    <location>
        <begin position="204"/>
        <end position="247"/>
    </location>
</feature>
<dbReference type="Proteomes" id="UP001445076">
    <property type="component" value="Unassembled WGS sequence"/>
</dbReference>
<comment type="caution">
    <text evidence="3">The sequence shown here is derived from an EMBL/GenBank/DDBJ whole genome shotgun (WGS) entry which is preliminary data.</text>
</comment>
<gene>
    <name evidence="3" type="ORF">OTU49_006701</name>
</gene>
<evidence type="ECO:0000313" key="3">
    <source>
        <dbReference type="EMBL" id="KAK8733006.1"/>
    </source>
</evidence>
<name>A0AAW0X009_CHEQU</name>
<feature type="region of interest" description="Disordered" evidence="1">
    <location>
        <begin position="374"/>
        <end position="394"/>
    </location>
</feature>
<feature type="compositionally biased region" description="Polar residues" evidence="1">
    <location>
        <begin position="224"/>
        <end position="243"/>
    </location>
</feature>
<dbReference type="EMBL" id="JARKIK010000055">
    <property type="protein sequence ID" value="KAK8733006.1"/>
    <property type="molecule type" value="Genomic_DNA"/>
</dbReference>
<feature type="region of interest" description="Disordered" evidence="1">
    <location>
        <begin position="259"/>
        <end position="344"/>
    </location>
</feature>
<keyword evidence="4" id="KW-1185">Reference proteome</keyword>
<evidence type="ECO:0000313" key="4">
    <source>
        <dbReference type="Proteomes" id="UP001445076"/>
    </source>
</evidence>
<evidence type="ECO:0000256" key="1">
    <source>
        <dbReference type="SAM" id="MobiDB-lite"/>
    </source>
</evidence>
<keyword evidence="2" id="KW-0812">Transmembrane</keyword>
<feature type="compositionally biased region" description="Polar residues" evidence="1">
    <location>
        <begin position="204"/>
        <end position="217"/>
    </location>
</feature>
<dbReference type="AlphaFoldDB" id="A0AAW0X009"/>
<keyword evidence="2" id="KW-1133">Transmembrane helix</keyword>
<feature type="compositionally biased region" description="Polar residues" evidence="1">
    <location>
        <begin position="314"/>
        <end position="325"/>
    </location>
</feature>
<evidence type="ECO:0000256" key="2">
    <source>
        <dbReference type="SAM" id="Phobius"/>
    </source>
</evidence>
<sequence>RSYMRRMSSGGDKTSTTNITSVEGCDTVSDYKISIDNTTKSVYIRRTSMDANATLRFYDAVNTTAALVTFTAADIGDCWERLVIFTNIYKNNTRQNLTGVHVGTKTVIFETNSALELNVTFTNMQWMLDCDPYLEPEDEDKDFWKGFGIAITIIFLILILVILAGVAVTVYFYIVKEASLVNNTKKSNFVKHCQFSITSDTSASTEPQRLYSTTSRHSMGPISKPTSMPNGRPNLTSTTLSVSEEQEPLRMLTHRISSIHPLQADTQDPMLTKSSEIHPDMEDSTRSKLQPQKEDSMRKTLQVPSSPPPPPIQTPESMFSKSSGSLGDADHDLHESDNDDGEHDYDYLDISMLKQQLDKEKMQVEMKVEKMQGEMTAGKMQGEMKGEKEADHKSLTEKIQEKMEETCNLTRHDSENSLYSEMVNKS</sequence>
<protein>
    <submittedName>
        <fullName evidence="3">Uncharacterized protein</fullName>
    </submittedName>
</protein>
<proteinExistence type="predicted"/>
<feature type="non-terminal residue" evidence="3">
    <location>
        <position position="1"/>
    </location>
</feature>
<feature type="compositionally biased region" description="Basic and acidic residues" evidence="1">
    <location>
        <begin position="275"/>
        <end position="298"/>
    </location>
</feature>
<organism evidence="3 4">
    <name type="scientific">Cherax quadricarinatus</name>
    <name type="common">Australian red claw crayfish</name>
    <dbReference type="NCBI Taxonomy" id="27406"/>
    <lineage>
        <taxon>Eukaryota</taxon>
        <taxon>Metazoa</taxon>
        <taxon>Ecdysozoa</taxon>
        <taxon>Arthropoda</taxon>
        <taxon>Crustacea</taxon>
        <taxon>Multicrustacea</taxon>
        <taxon>Malacostraca</taxon>
        <taxon>Eumalacostraca</taxon>
        <taxon>Eucarida</taxon>
        <taxon>Decapoda</taxon>
        <taxon>Pleocyemata</taxon>
        <taxon>Astacidea</taxon>
        <taxon>Parastacoidea</taxon>
        <taxon>Parastacidae</taxon>
        <taxon>Cherax</taxon>
    </lineage>
</organism>
<reference evidence="3 4" key="1">
    <citation type="journal article" date="2024" name="BMC Genomics">
        <title>Genome assembly of redclaw crayfish (Cherax quadricarinatus) provides insights into its immune adaptation and hypoxia tolerance.</title>
        <authorList>
            <person name="Liu Z."/>
            <person name="Zheng J."/>
            <person name="Li H."/>
            <person name="Fang K."/>
            <person name="Wang S."/>
            <person name="He J."/>
            <person name="Zhou D."/>
            <person name="Weng S."/>
            <person name="Chi M."/>
            <person name="Gu Z."/>
            <person name="He J."/>
            <person name="Li F."/>
            <person name="Wang M."/>
        </authorList>
    </citation>
    <scope>NUCLEOTIDE SEQUENCE [LARGE SCALE GENOMIC DNA]</scope>
    <source>
        <strain evidence="3">ZL_2023a</strain>
    </source>
</reference>